<sequence>MFCPFAPMGRRKEANPKGDYINSSAWVLRCSFYYNGQCESLEAWDG</sequence>
<dbReference type="HOGENOM" id="CLU_3186798_0_0_10"/>
<proteinExistence type="predicted"/>
<dbReference type="AlphaFoldDB" id="G5SUW5"/>
<accession>G5SUW5</accession>
<dbReference type="EMBL" id="AFFY01000047">
    <property type="protein sequence ID" value="EHG99032.1"/>
    <property type="molecule type" value="Genomic_DNA"/>
</dbReference>
<evidence type="ECO:0000313" key="2">
    <source>
        <dbReference type="Proteomes" id="UP000003598"/>
    </source>
</evidence>
<name>G5SUW5_9BACT</name>
<dbReference type="Proteomes" id="UP000003598">
    <property type="component" value="Unassembled WGS sequence"/>
</dbReference>
<protein>
    <submittedName>
        <fullName evidence="1">Uncharacterized protein</fullName>
    </submittedName>
</protein>
<organism evidence="1 2">
    <name type="scientific">Paraprevotella clara YIT 11840</name>
    <dbReference type="NCBI Taxonomy" id="762968"/>
    <lineage>
        <taxon>Bacteria</taxon>
        <taxon>Pseudomonadati</taxon>
        <taxon>Bacteroidota</taxon>
        <taxon>Bacteroidia</taxon>
        <taxon>Bacteroidales</taxon>
        <taxon>Prevotellaceae</taxon>
        <taxon>Paraprevotella</taxon>
    </lineage>
</organism>
<evidence type="ECO:0000313" key="1">
    <source>
        <dbReference type="EMBL" id="EHG99032.1"/>
    </source>
</evidence>
<keyword evidence="2" id="KW-1185">Reference proteome</keyword>
<gene>
    <name evidence="1" type="ORF">HMPREF9441_03180</name>
</gene>
<reference evidence="1 2" key="1">
    <citation type="submission" date="2011-03" db="EMBL/GenBank/DDBJ databases">
        <authorList>
            <person name="Weinstock G."/>
            <person name="Sodergren E."/>
            <person name="Clifton S."/>
            <person name="Fulton L."/>
            <person name="Fulton B."/>
            <person name="Courtney L."/>
            <person name="Fronick C."/>
            <person name="Harrison M."/>
            <person name="Strong C."/>
            <person name="Farmer C."/>
            <person name="Delahaunty K."/>
            <person name="Markovic C."/>
            <person name="Hall O."/>
            <person name="Minx P."/>
            <person name="Tomlinson C."/>
            <person name="Mitreva M."/>
            <person name="Hou S."/>
            <person name="Chen J."/>
            <person name="Wollam A."/>
            <person name="Pepin K.H."/>
            <person name="Johnson M."/>
            <person name="Bhonagiri V."/>
            <person name="Zhang X."/>
            <person name="Suruliraj S."/>
            <person name="Warren W."/>
            <person name="Chinwalla A."/>
            <person name="Mardis E.R."/>
            <person name="Wilson R.K."/>
        </authorList>
    </citation>
    <scope>NUCLEOTIDE SEQUENCE [LARGE SCALE GENOMIC DNA]</scope>
    <source>
        <strain evidence="1 2">YIT 11840</strain>
    </source>
</reference>
<comment type="caution">
    <text evidence="1">The sequence shown here is derived from an EMBL/GenBank/DDBJ whole genome shotgun (WGS) entry which is preliminary data.</text>
</comment>